<name>Q6ILQ1_DROME</name>
<evidence type="ECO:0000313" key="1">
    <source>
        <dbReference type="EMBL" id="DAA02810.1"/>
    </source>
</evidence>
<dbReference type="AlphaFoldDB" id="Q6ILQ1"/>
<proteinExistence type="predicted"/>
<sequence>MTQFPPESRAHSNCQLATGNWYISRPRLSGSSQTHDFMTATAPMSRHKSGLLTCGASNSASQLRVQHEGKRLHNGSPCFGYMESSQVMWEKRNFLVAQLNSECKMFILLTDWASSLPNGIRLFEKKLSHGALIFIDTDNGPTSLLASSAWILASSSLGDDKLCKSRRHQDQNKLYSCRSSALRILFDRLSPRQVGLLLWPPLHLKVQLQIRSHLRDVVGVSLGDRRQTCLVYEEFFGSRCLATCLHCRPTLATALASALALAINLSLDAAERWQKDCTGIPLLYLFNG</sequence>
<protein>
    <submittedName>
        <fullName evidence="1">HDC08766</fullName>
    </submittedName>
</protein>
<accession>Q6ILQ1</accession>
<gene>
    <name evidence="1" type="ORF">HDC08766</name>
</gene>
<organism evidence="1">
    <name type="scientific">Drosophila melanogaster</name>
    <name type="common">Fruit fly</name>
    <dbReference type="NCBI Taxonomy" id="7227"/>
    <lineage>
        <taxon>Eukaryota</taxon>
        <taxon>Metazoa</taxon>
        <taxon>Ecdysozoa</taxon>
        <taxon>Arthropoda</taxon>
        <taxon>Hexapoda</taxon>
        <taxon>Insecta</taxon>
        <taxon>Pterygota</taxon>
        <taxon>Neoptera</taxon>
        <taxon>Endopterygota</taxon>
        <taxon>Diptera</taxon>
        <taxon>Brachycera</taxon>
        <taxon>Muscomorpha</taxon>
        <taxon>Ephydroidea</taxon>
        <taxon>Drosophilidae</taxon>
        <taxon>Drosophila</taxon>
        <taxon>Sophophora</taxon>
    </lineage>
</organism>
<reference evidence="1" key="1">
    <citation type="journal article" date="2003" name="Genome Biol.">
        <title>An integrated gene annotation and transcriptional profiling approach towards the full gene content of the Drosophila genome.</title>
        <authorList>
            <person name="Hild M."/>
            <person name="Beckmann B."/>
            <person name="Haas S.A."/>
            <person name="Koch B."/>
            <person name="Solovyev V."/>
            <person name="Busold C."/>
            <person name="Fellenberg K."/>
            <person name="Boutros M."/>
            <person name="Vingron M."/>
            <person name="Sauer F."/>
            <person name="Hoheisel J.D."/>
            <person name="Paro R."/>
        </authorList>
    </citation>
    <scope>NUCLEOTIDE SEQUENCE</scope>
</reference>
<dbReference type="EMBL" id="BK001965">
    <property type="protein sequence ID" value="DAA02810.1"/>
    <property type="molecule type" value="Genomic_DNA"/>
</dbReference>